<gene>
    <name evidence="10" type="ORF">HMPREF0860_2152</name>
    <name evidence="9" type="ORF">HMPREF1325_0863</name>
</gene>
<dbReference type="eggNOG" id="COG0395">
    <property type="taxonomic scope" value="Bacteria"/>
</dbReference>
<keyword evidence="4 7" id="KW-0812">Transmembrane</keyword>
<reference evidence="11 12" key="1">
    <citation type="submission" date="2013-08" db="EMBL/GenBank/DDBJ databases">
        <authorList>
            <person name="Durkin A.S."/>
            <person name="Haft D.R."/>
            <person name="McCorrison J."/>
            <person name="Torralba M."/>
            <person name="Gillis M."/>
            <person name="Haft D.H."/>
            <person name="Methe B."/>
            <person name="Sutton G."/>
            <person name="Nelson K.E."/>
        </authorList>
    </citation>
    <scope>NUCLEOTIDE SEQUENCE [LARGE SCALE GENOMIC DNA]</scope>
    <source>
        <strain evidence="10 12">ATCC 35536</strain>
        <strain evidence="9 11">VPI DR56BR1116</strain>
    </source>
</reference>
<dbReference type="SUPFAM" id="SSF161098">
    <property type="entry name" value="MetI-like"/>
    <property type="match status" value="1"/>
</dbReference>
<dbReference type="CDD" id="cd06261">
    <property type="entry name" value="TM_PBP2"/>
    <property type="match status" value="1"/>
</dbReference>
<dbReference type="Gene3D" id="1.10.3720.10">
    <property type="entry name" value="MetI-like"/>
    <property type="match status" value="1"/>
</dbReference>
<evidence type="ECO:0000256" key="1">
    <source>
        <dbReference type="ARBA" id="ARBA00004651"/>
    </source>
</evidence>
<comment type="subcellular location">
    <subcellularLocation>
        <location evidence="1 7">Cell membrane</location>
        <topology evidence="1 7">Multi-pass membrane protein</topology>
    </subcellularLocation>
</comment>
<dbReference type="InterPro" id="IPR035906">
    <property type="entry name" value="MetI-like_sf"/>
</dbReference>
<proteinExistence type="inferred from homology"/>
<evidence type="ECO:0000313" key="11">
    <source>
        <dbReference type="Proteomes" id="UP000016412"/>
    </source>
</evidence>
<dbReference type="AlphaFoldDB" id="U1F9V2"/>
<dbReference type="InterPro" id="IPR000515">
    <property type="entry name" value="MetI-like"/>
</dbReference>
<dbReference type="Proteomes" id="UP000016646">
    <property type="component" value="Unassembled WGS sequence"/>
</dbReference>
<feature type="domain" description="ABC transmembrane type-1" evidence="8">
    <location>
        <begin position="74"/>
        <end position="264"/>
    </location>
</feature>
<keyword evidence="6 7" id="KW-0472">Membrane</keyword>
<evidence type="ECO:0000313" key="12">
    <source>
        <dbReference type="Proteomes" id="UP000016646"/>
    </source>
</evidence>
<keyword evidence="12" id="KW-1185">Reference proteome</keyword>
<dbReference type="GO" id="GO:0055085">
    <property type="term" value="P:transmembrane transport"/>
    <property type="evidence" value="ECO:0007669"/>
    <property type="project" value="InterPro"/>
</dbReference>
<evidence type="ECO:0000256" key="4">
    <source>
        <dbReference type="ARBA" id="ARBA00022692"/>
    </source>
</evidence>
<dbReference type="PROSITE" id="PS50928">
    <property type="entry name" value="ABC_TM1"/>
    <property type="match status" value="1"/>
</dbReference>
<comment type="caution">
    <text evidence="9">The sequence shown here is derived from an EMBL/GenBank/DDBJ whole genome shotgun (WGS) entry which is preliminary data.</text>
</comment>
<evidence type="ECO:0000313" key="10">
    <source>
        <dbReference type="EMBL" id="ERK00143.1"/>
    </source>
</evidence>
<feature type="transmembrane region" description="Helical" evidence="7">
    <location>
        <begin position="138"/>
        <end position="160"/>
    </location>
</feature>
<comment type="similarity">
    <text evidence="7">Belongs to the binding-protein-dependent transport system permease family.</text>
</comment>
<feature type="transmembrane region" description="Helical" evidence="7">
    <location>
        <begin position="109"/>
        <end position="132"/>
    </location>
</feature>
<evidence type="ECO:0000256" key="3">
    <source>
        <dbReference type="ARBA" id="ARBA00022475"/>
    </source>
</evidence>
<dbReference type="PATRIC" id="fig|1125725.3.peg.1113"/>
<protein>
    <submittedName>
        <fullName evidence="9">ABC transporter, permease protein</fullName>
    </submittedName>
</protein>
<name>U1F9V2_TRESO</name>
<dbReference type="EMBL" id="AUZJ01000023">
    <property type="protein sequence ID" value="ERF60897.1"/>
    <property type="molecule type" value="Genomic_DNA"/>
</dbReference>
<dbReference type="GO" id="GO:0005886">
    <property type="term" value="C:plasma membrane"/>
    <property type="evidence" value="ECO:0007669"/>
    <property type="project" value="UniProtKB-SubCell"/>
</dbReference>
<dbReference type="Pfam" id="PF00528">
    <property type="entry name" value="BPD_transp_1"/>
    <property type="match status" value="1"/>
</dbReference>
<evidence type="ECO:0000256" key="7">
    <source>
        <dbReference type="RuleBase" id="RU363032"/>
    </source>
</evidence>
<dbReference type="EMBL" id="AVQI01000068">
    <property type="protein sequence ID" value="ERK00143.1"/>
    <property type="molecule type" value="Genomic_DNA"/>
</dbReference>
<evidence type="ECO:0000256" key="2">
    <source>
        <dbReference type="ARBA" id="ARBA00022448"/>
    </source>
</evidence>
<evidence type="ECO:0000313" key="9">
    <source>
        <dbReference type="EMBL" id="ERF60897.1"/>
    </source>
</evidence>
<dbReference type="PANTHER" id="PTHR43744:SF2">
    <property type="entry name" value="ARABINOOLIGOSACCHARIDES TRANSPORT SYSTEM PERMEASE PROTEIN ARAQ"/>
    <property type="match status" value="1"/>
</dbReference>
<keyword evidence="3" id="KW-1003">Cell membrane</keyword>
<evidence type="ECO:0000259" key="8">
    <source>
        <dbReference type="PROSITE" id="PS50928"/>
    </source>
</evidence>
<keyword evidence="2 7" id="KW-0813">Transport</keyword>
<accession>U1F9V2</accession>
<dbReference type="PANTHER" id="PTHR43744">
    <property type="entry name" value="ABC TRANSPORTER PERMEASE PROTEIN MG189-RELATED-RELATED"/>
    <property type="match status" value="1"/>
</dbReference>
<evidence type="ECO:0000256" key="6">
    <source>
        <dbReference type="ARBA" id="ARBA00023136"/>
    </source>
</evidence>
<feature type="transmembrane region" description="Helical" evidence="7">
    <location>
        <begin position="181"/>
        <end position="209"/>
    </location>
</feature>
<dbReference type="STRING" id="1125725.HMPREF1325_0863"/>
<feature type="transmembrane region" description="Helical" evidence="7">
    <location>
        <begin position="82"/>
        <end position="102"/>
    </location>
</feature>
<sequence length="279" mass="31793">MKTEHKKLTVGHIGLIIFMVFLVICNIFPILWMFSSAFKLPNELFTNEIHIIPRYPTLNNMKTVFFEYDFFEWLHNTLVSTAWIGVGQIAVSVLAAFGLIYYKTKFNKAVFLILITTMVIPFQVTMIPNYIIISKFRLLNTMTAVVVPALASAAAFFFIYQHFRGVPVAFYEAAKVEGANSFWIFSRVVIPLCKSSISSMFILCCIDGWNQYFWPLLVLTSSKKQTLAIGLQQFLDFEMGNNWGPFMATATLASLPIIIIYLFMQRNIIDAFMSSGLKG</sequence>
<organism evidence="9 11">
    <name type="scientific">Treponema socranskii subsp. socranskii VPI DR56BR1116 = ATCC 35536</name>
    <dbReference type="NCBI Taxonomy" id="1125725"/>
    <lineage>
        <taxon>Bacteria</taxon>
        <taxon>Pseudomonadati</taxon>
        <taxon>Spirochaetota</taxon>
        <taxon>Spirochaetia</taxon>
        <taxon>Spirochaetales</taxon>
        <taxon>Treponemataceae</taxon>
        <taxon>Treponema</taxon>
    </lineage>
</organism>
<dbReference type="Proteomes" id="UP000016412">
    <property type="component" value="Unassembled WGS sequence"/>
</dbReference>
<evidence type="ECO:0000256" key="5">
    <source>
        <dbReference type="ARBA" id="ARBA00022989"/>
    </source>
</evidence>
<feature type="transmembrane region" description="Helical" evidence="7">
    <location>
        <begin position="243"/>
        <end position="264"/>
    </location>
</feature>
<keyword evidence="5 7" id="KW-1133">Transmembrane helix</keyword>
<feature type="transmembrane region" description="Helical" evidence="7">
    <location>
        <begin position="12"/>
        <end position="34"/>
    </location>
</feature>